<dbReference type="PANTHER" id="PTHR20854">
    <property type="entry name" value="INOSITOL MONOPHOSPHATASE"/>
    <property type="match status" value="1"/>
</dbReference>
<feature type="compositionally biased region" description="Polar residues" evidence="3">
    <location>
        <begin position="11"/>
        <end position="31"/>
    </location>
</feature>
<dbReference type="AlphaFoldDB" id="A0A559MHQ1"/>
<evidence type="ECO:0000256" key="3">
    <source>
        <dbReference type="SAM" id="MobiDB-lite"/>
    </source>
</evidence>
<evidence type="ECO:0000256" key="2">
    <source>
        <dbReference type="PIRSR" id="PIRSR600760-2"/>
    </source>
</evidence>
<protein>
    <submittedName>
        <fullName evidence="4">Inositol monophosphatase</fullName>
    </submittedName>
</protein>
<dbReference type="EMBL" id="QGML01000306">
    <property type="protein sequence ID" value="TVY92496.1"/>
    <property type="molecule type" value="Genomic_DNA"/>
</dbReference>
<organism evidence="4 5">
    <name type="scientific">Lachnellula willkommii</name>
    <dbReference type="NCBI Taxonomy" id="215461"/>
    <lineage>
        <taxon>Eukaryota</taxon>
        <taxon>Fungi</taxon>
        <taxon>Dikarya</taxon>
        <taxon>Ascomycota</taxon>
        <taxon>Pezizomycotina</taxon>
        <taxon>Leotiomycetes</taxon>
        <taxon>Helotiales</taxon>
        <taxon>Lachnaceae</taxon>
        <taxon>Lachnellula</taxon>
    </lineage>
</organism>
<dbReference type="Gene3D" id="3.40.190.80">
    <property type="match status" value="1"/>
</dbReference>
<comment type="similarity">
    <text evidence="1">Belongs to the inositol monophosphatase superfamily.</text>
</comment>
<proteinExistence type="inferred from homology"/>
<dbReference type="SUPFAM" id="SSF56655">
    <property type="entry name" value="Carbohydrate phosphatase"/>
    <property type="match status" value="1"/>
</dbReference>
<feature type="region of interest" description="Disordered" evidence="3">
    <location>
        <begin position="1"/>
        <end position="31"/>
    </location>
</feature>
<dbReference type="InterPro" id="IPR000760">
    <property type="entry name" value="Inositol_monophosphatase-like"/>
</dbReference>
<dbReference type="GO" id="GO:0006020">
    <property type="term" value="P:inositol metabolic process"/>
    <property type="evidence" value="ECO:0007669"/>
    <property type="project" value="TreeGrafter"/>
</dbReference>
<evidence type="ECO:0000313" key="4">
    <source>
        <dbReference type="EMBL" id="TVY92496.1"/>
    </source>
</evidence>
<comment type="cofactor">
    <cofactor evidence="2">
        <name>Mg(2+)</name>
        <dbReference type="ChEBI" id="CHEBI:18420"/>
    </cofactor>
</comment>
<reference evidence="4 5" key="1">
    <citation type="submission" date="2018-05" db="EMBL/GenBank/DDBJ databases">
        <title>Genome sequencing and assembly of the regulated plant pathogen Lachnellula willkommii and related sister species for the development of diagnostic species identification markers.</title>
        <authorList>
            <person name="Giroux E."/>
            <person name="Bilodeau G."/>
        </authorList>
    </citation>
    <scope>NUCLEOTIDE SEQUENCE [LARGE SCALE GENOMIC DNA]</scope>
    <source>
        <strain evidence="4 5">CBS 172.35</strain>
    </source>
</reference>
<dbReference type="Proteomes" id="UP000315522">
    <property type="component" value="Unassembled WGS sequence"/>
</dbReference>
<feature type="binding site" evidence="2">
    <location>
        <position position="39"/>
    </location>
    <ligand>
        <name>Mg(2+)</name>
        <dbReference type="ChEBI" id="CHEBI:18420"/>
        <label>1</label>
        <note>catalytic</note>
    </ligand>
</feature>
<keyword evidence="5" id="KW-1185">Reference proteome</keyword>
<dbReference type="GO" id="GO:0008934">
    <property type="term" value="F:inositol monophosphate 1-phosphatase activity"/>
    <property type="evidence" value="ECO:0007669"/>
    <property type="project" value="TreeGrafter"/>
</dbReference>
<accession>A0A559MHQ1</accession>
<evidence type="ECO:0000313" key="5">
    <source>
        <dbReference type="Proteomes" id="UP000315522"/>
    </source>
</evidence>
<dbReference type="GO" id="GO:0007165">
    <property type="term" value="P:signal transduction"/>
    <property type="evidence" value="ECO:0007669"/>
    <property type="project" value="TreeGrafter"/>
</dbReference>
<sequence length="215" mass="23410">MENGPVADQLDPSNLYSSNPEGRGRGSSTTYPDIGFYGEETHIPGTRLSDALVFVCDPVDGTVNFVHGFPWVCTSLALVISRKPVVGIIYNPFQKTLYSAIKGHGSFLDLTTKLPFRPNPEPLTTLQQALVACEWGADRTGNNFTVKHRSAALNFALVACGVLDLYWEGAAYAWDVSAGWLILSETGGIVVDTNPGNWDVALDERRYMAVGRRGL</sequence>
<keyword evidence="2" id="KW-0479">Metal-binding</keyword>
<dbReference type="PRINTS" id="PR00377">
    <property type="entry name" value="IMPHPHTASES"/>
</dbReference>
<feature type="binding site" evidence="2">
    <location>
        <position position="60"/>
    </location>
    <ligand>
        <name>Mg(2+)</name>
        <dbReference type="ChEBI" id="CHEBI:18420"/>
        <label>1</label>
        <note>catalytic</note>
    </ligand>
</feature>
<dbReference type="GO" id="GO:0046872">
    <property type="term" value="F:metal ion binding"/>
    <property type="evidence" value="ECO:0007669"/>
    <property type="project" value="UniProtKB-KW"/>
</dbReference>
<comment type="caution">
    <text evidence="4">The sequence shown here is derived from an EMBL/GenBank/DDBJ whole genome shotgun (WGS) entry which is preliminary data.</text>
</comment>
<evidence type="ECO:0000256" key="1">
    <source>
        <dbReference type="ARBA" id="ARBA00009759"/>
    </source>
</evidence>
<feature type="binding site" evidence="2">
    <location>
        <position position="175"/>
    </location>
    <ligand>
        <name>Mg(2+)</name>
        <dbReference type="ChEBI" id="CHEBI:18420"/>
        <label>1</label>
        <note>catalytic</note>
    </ligand>
</feature>
<dbReference type="Pfam" id="PF00459">
    <property type="entry name" value="Inositol_P"/>
    <property type="match status" value="1"/>
</dbReference>
<keyword evidence="2" id="KW-0460">Magnesium</keyword>
<dbReference type="PANTHER" id="PTHR20854:SF4">
    <property type="entry name" value="INOSITOL-1-MONOPHOSPHATASE-RELATED"/>
    <property type="match status" value="1"/>
</dbReference>
<name>A0A559MHQ1_9HELO</name>
<gene>
    <name evidence="4" type="primary">INM2_1</name>
    <name evidence="4" type="ORF">LAWI1_G002480</name>
</gene>
<dbReference type="Gene3D" id="3.30.540.10">
    <property type="entry name" value="Fructose-1,6-Bisphosphatase, subunit A, domain 1"/>
    <property type="match status" value="1"/>
</dbReference>
<feature type="binding site" evidence="2">
    <location>
        <position position="57"/>
    </location>
    <ligand>
        <name>Mg(2+)</name>
        <dbReference type="ChEBI" id="CHEBI:18420"/>
        <label>1</label>
        <note>catalytic</note>
    </ligand>
</feature>